<dbReference type="Proteomes" id="UP001358417">
    <property type="component" value="Unassembled WGS sequence"/>
</dbReference>
<keyword evidence="1" id="KW-0285">Flavoprotein</keyword>
<keyword evidence="6" id="KW-1185">Reference proteome</keyword>
<protein>
    <submittedName>
        <fullName evidence="5">Uncharacterized protein</fullName>
    </submittedName>
</protein>
<dbReference type="PANTHER" id="PTHR43098:SF5">
    <property type="entry name" value="DUAL-FUNCTIONAL MONOOXYGENASE_METHYLTRANSFERASE PSOF"/>
    <property type="match status" value="1"/>
</dbReference>
<dbReference type="GeneID" id="89970109"/>
<dbReference type="SUPFAM" id="SSF51905">
    <property type="entry name" value="FAD/NAD(P)-binding domain"/>
    <property type="match status" value="3"/>
</dbReference>
<accession>A0AAV9NED3</accession>
<name>A0AAV9NED3_9EURO</name>
<sequence length="581" mass="65728">MGSDGFLNSPEFDVLIIGAGLSGICSLHHIRERFPSWRVKVLEAATDVGGTWYWNRYPGARFDSESVSYGFSWDKDLLEEWHWKEAFSPQPETLRYIQHVAQKHDLYRDIQFNTRIASATWHDEDNKHFWTFTDTTGTQYRTTFFVSCLGFLSSATLPKIPGIENFAGQAFHTSNWPQGFDLSQLKDKNVGIIGTGATGIQAITELAKSPLKCLTVFQRTANWSAPLRNTKITDIEMSRIREGYDSVFQQCSKTPMGFLHQADPRKSAEVTETERIELWNKLYALPGFGKWLGVFRDTYTDREANRLYSEFMAQKIRERVSDPSTADGLVPKNHGFGLRRVPLESGYFEAFNQPNVHLVNLQKTPINSISRTGIKTLDGKSHELDVLVFATGFDAITGAFREIQWSVRGKRPLLGSSTATTKPGEDAIWIDHQPKTFLGLTVPSCPNMFMVLGPHQPFGNATRSIEHAVNVISDLLQHCKDNKYTYVEPTNAAVQEWTEHVVDCSKGLLSNEIDSWMTGVNENVPGKATRSVARYAGSAIEYRRRCEECQLEGWKGLIFRRDDSMSNTTRIPHSDMAQSRL</sequence>
<dbReference type="InterPro" id="IPR020946">
    <property type="entry name" value="Flavin_mOase-like"/>
</dbReference>
<keyword evidence="4" id="KW-0560">Oxidoreductase</keyword>
<evidence type="ECO:0000256" key="4">
    <source>
        <dbReference type="ARBA" id="ARBA00023002"/>
    </source>
</evidence>
<evidence type="ECO:0000313" key="6">
    <source>
        <dbReference type="Proteomes" id="UP001358417"/>
    </source>
</evidence>
<comment type="caution">
    <text evidence="5">The sequence shown here is derived from an EMBL/GenBank/DDBJ whole genome shotgun (WGS) entry which is preliminary data.</text>
</comment>
<proteinExistence type="predicted"/>
<organism evidence="5 6">
    <name type="scientific">Exophiala bonariae</name>
    <dbReference type="NCBI Taxonomy" id="1690606"/>
    <lineage>
        <taxon>Eukaryota</taxon>
        <taxon>Fungi</taxon>
        <taxon>Dikarya</taxon>
        <taxon>Ascomycota</taxon>
        <taxon>Pezizomycotina</taxon>
        <taxon>Eurotiomycetes</taxon>
        <taxon>Chaetothyriomycetidae</taxon>
        <taxon>Chaetothyriales</taxon>
        <taxon>Herpotrichiellaceae</taxon>
        <taxon>Exophiala</taxon>
    </lineage>
</organism>
<keyword evidence="2" id="KW-0274">FAD</keyword>
<evidence type="ECO:0000256" key="2">
    <source>
        <dbReference type="ARBA" id="ARBA00022827"/>
    </source>
</evidence>
<dbReference type="EMBL" id="JAVRRD010000011">
    <property type="protein sequence ID" value="KAK5053931.1"/>
    <property type="molecule type" value="Genomic_DNA"/>
</dbReference>
<evidence type="ECO:0000313" key="5">
    <source>
        <dbReference type="EMBL" id="KAK5053931.1"/>
    </source>
</evidence>
<dbReference type="GO" id="GO:0050660">
    <property type="term" value="F:flavin adenine dinucleotide binding"/>
    <property type="evidence" value="ECO:0007669"/>
    <property type="project" value="InterPro"/>
</dbReference>
<reference evidence="5 6" key="1">
    <citation type="submission" date="2023-08" db="EMBL/GenBank/DDBJ databases">
        <title>Black Yeasts Isolated from many extreme environments.</title>
        <authorList>
            <person name="Coleine C."/>
            <person name="Stajich J.E."/>
            <person name="Selbmann L."/>
        </authorList>
    </citation>
    <scope>NUCLEOTIDE SEQUENCE [LARGE SCALE GENOMIC DNA]</scope>
    <source>
        <strain evidence="5 6">CCFEE 5792</strain>
    </source>
</reference>
<dbReference type="AlphaFoldDB" id="A0AAV9NED3"/>
<dbReference type="Pfam" id="PF00743">
    <property type="entry name" value="FMO-like"/>
    <property type="match status" value="1"/>
</dbReference>
<evidence type="ECO:0000256" key="3">
    <source>
        <dbReference type="ARBA" id="ARBA00022857"/>
    </source>
</evidence>
<dbReference type="GO" id="GO:0004499">
    <property type="term" value="F:N,N-dimethylaniline monooxygenase activity"/>
    <property type="evidence" value="ECO:0007669"/>
    <property type="project" value="InterPro"/>
</dbReference>
<dbReference type="InterPro" id="IPR050775">
    <property type="entry name" value="FAD-binding_Monooxygenases"/>
</dbReference>
<dbReference type="PANTHER" id="PTHR43098">
    <property type="entry name" value="L-ORNITHINE N(5)-MONOOXYGENASE-RELATED"/>
    <property type="match status" value="1"/>
</dbReference>
<gene>
    <name evidence="5" type="ORF">LTR84_001893</name>
</gene>
<dbReference type="GO" id="GO:0050661">
    <property type="term" value="F:NADP binding"/>
    <property type="evidence" value="ECO:0007669"/>
    <property type="project" value="InterPro"/>
</dbReference>
<dbReference type="Gene3D" id="3.50.50.60">
    <property type="entry name" value="FAD/NAD(P)-binding domain"/>
    <property type="match status" value="2"/>
</dbReference>
<dbReference type="InterPro" id="IPR036188">
    <property type="entry name" value="FAD/NAD-bd_sf"/>
</dbReference>
<keyword evidence="3" id="KW-0521">NADP</keyword>
<dbReference type="RefSeq" id="XP_064707056.1">
    <property type="nucleotide sequence ID" value="XM_064845511.1"/>
</dbReference>
<evidence type="ECO:0000256" key="1">
    <source>
        <dbReference type="ARBA" id="ARBA00022630"/>
    </source>
</evidence>